<dbReference type="GO" id="GO:0005634">
    <property type="term" value="C:nucleus"/>
    <property type="evidence" value="ECO:0007669"/>
    <property type="project" value="UniProtKB-SubCell"/>
</dbReference>
<name>A0AAD1UBX2_EUPCR</name>
<dbReference type="EMBL" id="CAMPGE010004942">
    <property type="protein sequence ID" value="CAI2363791.1"/>
    <property type="molecule type" value="Genomic_DNA"/>
</dbReference>
<comment type="caution">
    <text evidence="7">The sequence shown here is derived from an EMBL/GenBank/DDBJ whole genome shotgun (WGS) entry which is preliminary data.</text>
</comment>
<dbReference type="InterPro" id="IPR016177">
    <property type="entry name" value="DNA-bd_dom_sf"/>
</dbReference>
<evidence type="ECO:0000313" key="7">
    <source>
        <dbReference type="EMBL" id="CAI2363791.1"/>
    </source>
</evidence>
<evidence type="ECO:0000256" key="1">
    <source>
        <dbReference type="ARBA" id="ARBA00004123"/>
    </source>
</evidence>
<accession>A0AAD1UBX2</accession>
<sequence>MNFYPPANNQFTVNEPNEILNMLPISELNERVLLNPSSSQRFTQVPVIEPRPEQFFSLESINTYLNTENKGYIPVVEISELYTVMPQVHHASVVKESYGYSPYISGFMRPYLQSVQPRTATRLDCRQAVDSSSSSSKKNYCMCATCLSKKEQLNNLPQSDSSELTSSQIETIEKISKKHGLQKLKSKRQLQKIVNQKQSDELVFMANSKEVSFKTKSCSKFRGSNYRGVSANGKSWQVFIVIGGKKSYAGSESTQEKAAALYDKLAIIFHGIKAKPNFSYNKSQVCELLKL</sequence>
<dbReference type="AlphaFoldDB" id="A0AAD1UBX2"/>
<evidence type="ECO:0000256" key="4">
    <source>
        <dbReference type="ARBA" id="ARBA00023163"/>
    </source>
</evidence>
<reference evidence="7" key="1">
    <citation type="submission" date="2023-07" db="EMBL/GenBank/DDBJ databases">
        <authorList>
            <consortium name="AG Swart"/>
            <person name="Singh M."/>
            <person name="Singh A."/>
            <person name="Seah K."/>
            <person name="Emmerich C."/>
        </authorList>
    </citation>
    <scope>NUCLEOTIDE SEQUENCE</scope>
    <source>
        <strain evidence="7">DP1</strain>
    </source>
</reference>
<comment type="subcellular location">
    <subcellularLocation>
        <location evidence="1">Nucleus</location>
    </subcellularLocation>
</comment>
<dbReference type="InterPro" id="IPR001471">
    <property type="entry name" value="AP2/ERF_dom"/>
</dbReference>
<dbReference type="Proteomes" id="UP001295684">
    <property type="component" value="Unassembled WGS sequence"/>
</dbReference>
<dbReference type="InterPro" id="IPR036955">
    <property type="entry name" value="AP2/ERF_dom_sf"/>
</dbReference>
<feature type="domain" description="AP2/ERF" evidence="6">
    <location>
        <begin position="220"/>
        <end position="279"/>
    </location>
</feature>
<evidence type="ECO:0000256" key="2">
    <source>
        <dbReference type="ARBA" id="ARBA00023015"/>
    </source>
</evidence>
<organism evidence="7 8">
    <name type="scientific">Euplotes crassus</name>
    <dbReference type="NCBI Taxonomy" id="5936"/>
    <lineage>
        <taxon>Eukaryota</taxon>
        <taxon>Sar</taxon>
        <taxon>Alveolata</taxon>
        <taxon>Ciliophora</taxon>
        <taxon>Intramacronucleata</taxon>
        <taxon>Spirotrichea</taxon>
        <taxon>Hypotrichia</taxon>
        <taxon>Euplotida</taxon>
        <taxon>Euplotidae</taxon>
        <taxon>Moneuplotes</taxon>
    </lineage>
</organism>
<dbReference type="SUPFAM" id="SSF54171">
    <property type="entry name" value="DNA-binding domain"/>
    <property type="match status" value="1"/>
</dbReference>
<evidence type="ECO:0000313" key="8">
    <source>
        <dbReference type="Proteomes" id="UP001295684"/>
    </source>
</evidence>
<keyword evidence="3" id="KW-0238">DNA-binding</keyword>
<protein>
    <recommendedName>
        <fullName evidence="6">AP2/ERF domain-containing protein</fullName>
    </recommendedName>
</protein>
<keyword evidence="5" id="KW-0539">Nucleus</keyword>
<keyword evidence="8" id="KW-1185">Reference proteome</keyword>
<dbReference type="GO" id="GO:0003700">
    <property type="term" value="F:DNA-binding transcription factor activity"/>
    <property type="evidence" value="ECO:0007669"/>
    <property type="project" value="InterPro"/>
</dbReference>
<gene>
    <name evidence="7" type="ORF">ECRASSUSDP1_LOCUS5130</name>
</gene>
<keyword evidence="2" id="KW-0805">Transcription regulation</keyword>
<proteinExistence type="predicted"/>
<dbReference type="PROSITE" id="PS51032">
    <property type="entry name" value="AP2_ERF"/>
    <property type="match status" value="1"/>
</dbReference>
<evidence type="ECO:0000256" key="3">
    <source>
        <dbReference type="ARBA" id="ARBA00023125"/>
    </source>
</evidence>
<dbReference type="Gene3D" id="3.30.730.10">
    <property type="entry name" value="AP2/ERF domain"/>
    <property type="match status" value="1"/>
</dbReference>
<keyword evidence="4" id="KW-0804">Transcription</keyword>
<dbReference type="GO" id="GO:0003677">
    <property type="term" value="F:DNA binding"/>
    <property type="evidence" value="ECO:0007669"/>
    <property type="project" value="UniProtKB-KW"/>
</dbReference>
<evidence type="ECO:0000259" key="6">
    <source>
        <dbReference type="PROSITE" id="PS51032"/>
    </source>
</evidence>
<evidence type="ECO:0000256" key="5">
    <source>
        <dbReference type="ARBA" id="ARBA00023242"/>
    </source>
</evidence>